<feature type="signal peptide" evidence="1">
    <location>
        <begin position="1"/>
        <end position="19"/>
    </location>
</feature>
<organism evidence="2 3">
    <name type="scientific">Ziziphus jujuba var. spinosa</name>
    <dbReference type="NCBI Taxonomy" id="714518"/>
    <lineage>
        <taxon>Eukaryota</taxon>
        <taxon>Viridiplantae</taxon>
        <taxon>Streptophyta</taxon>
        <taxon>Embryophyta</taxon>
        <taxon>Tracheophyta</taxon>
        <taxon>Spermatophyta</taxon>
        <taxon>Magnoliopsida</taxon>
        <taxon>eudicotyledons</taxon>
        <taxon>Gunneridae</taxon>
        <taxon>Pentapetalae</taxon>
        <taxon>rosids</taxon>
        <taxon>fabids</taxon>
        <taxon>Rosales</taxon>
        <taxon>Rhamnaceae</taxon>
        <taxon>Paliureae</taxon>
        <taxon>Ziziphus</taxon>
    </lineage>
</organism>
<evidence type="ECO:0000313" key="2">
    <source>
        <dbReference type="EMBL" id="KAH7532754.1"/>
    </source>
</evidence>
<proteinExistence type="predicted"/>
<dbReference type="AlphaFoldDB" id="A0A978VI35"/>
<name>A0A978VI35_ZIZJJ</name>
<feature type="chain" id="PRO_5037517516" evidence="1">
    <location>
        <begin position="20"/>
        <end position="105"/>
    </location>
</feature>
<comment type="caution">
    <text evidence="2">The sequence shown here is derived from an EMBL/GenBank/DDBJ whole genome shotgun (WGS) entry which is preliminary data.</text>
</comment>
<keyword evidence="1" id="KW-0732">Signal</keyword>
<dbReference type="Proteomes" id="UP000813462">
    <property type="component" value="Unassembled WGS sequence"/>
</dbReference>
<accession>A0A978VI35</accession>
<gene>
    <name evidence="2" type="ORF">FEM48_Zijuj04G0055700</name>
</gene>
<evidence type="ECO:0000313" key="3">
    <source>
        <dbReference type="Proteomes" id="UP000813462"/>
    </source>
</evidence>
<protein>
    <submittedName>
        <fullName evidence="2">Uncharacterized protein</fullName>
    </submittedName>
</protein>
<reference evidence="2" key="1">
    <citation type="journal article" date="2021" name="Front. Plant Sci.">
        <title>Chromosome-Scale Genome Assembly for Chinese Sour Jujube and Insights Into Its Genome Evolution and Domestication Signature.</title>
        <authorList>
            <person name="Shen L.-Y."/>
            <person name="Luo H."/>
            <person name="Wang X.-L."/>
            <person name="Wang X.-M."/>
            <person name="Qiu X.-J."/>
            <person name="Liu H."/>
            <person name="Zhou S.-S."/>
            <person name="Jia K.-H."/>
            <person name="Nie S."/>
            <person name="Bao Y.-T."/>
            <person name="Zhang R.-G."/>
            <person name="Yun Q.-Z."/>
            <person name="Chai Y.-H."/>
            <person name="Lu J.-Y."/>
            <person name="Li Y."/>
            <person name="Zhao S.-W."/>
            <person name="Mao J.-F."/>
            <person name="Jia S.-G."/>
            <person name="Mao Y.-M."/>
        </authorList>
    </citation>
    <scope>NUCLEOTIDE SEQUENCE</scope>
    <source>
        <strain evidence="2">AT0</strain>
        <tissue evidence="2">Leaf</tissue>
    </source>
</reference>
<evidence type="ECO:0000256" key="1">
    <source>
        <dbReference type="SAM" id="SignalP"/>
    </source>
</evidence>
<dbReference type="EMBL" id="JAEACU010000004">
    <property type="protein sequence ID" value="KAH7532754.1"/>
    <property type="molecule type" value="Genomic_DNA"/>
</dbReference>
<sequence>MIEMLSQLLHLRLVSLVGCYHDDREMGHLIVRSVKKRQISLAEWARNCYLNGTFHEIVDKHLRGKIAPECLNKFVGEAGGVIGSSLISSIPGCSASSSSRYGKKL</sequence>